<evidence type="ECO:0000313" key="3">
    <source>
        <dbReference type="Proteomes" id="UP000703893"/>
    </source>
</evidence>
<gene>
    <name evidence="2" type="ORF">FJZ00_02290</name>
</gene>
<dbReference type="EMBL" id="VGJX01000085">
    <property type="protein sequence ID" value="MBM3273955.1"/>
    <property type="molecule type" value="Genomic_DNA"/>
</dbReference>
<feature type="non-terminal residue" evidence="2">
    <location>
        <position position="1"/>
    </location>
</feature>
<evidence type="ECO:0000313" key="2">
    <source>
        <dbReference type="EMBL" id="MBM3273955.1"/>
    </source>
</evidence>
<organism evidence="2 3">
    <name type="scientific">Candidatus Tanganyikabacteria bacterium</name>
    <dbReference type="NCBI Taxonomy" id="2961651"/>
    <lineage>
        <taxon>Bacteria</taxon>
        <taxon>Bacillati</taxon>
        <taxon>Candidatus Sericytochromatia</taxon>
        <taxon>Candidatus Tanganyikabacteria</taxon>
    </lineage>
</organism>
<feature type="compositionally biased region" description="Polar residues" evidence="1">
    <location>
        <begin position="60"/>
        <end position="72"/>
    </location>
</feature>
<dbReference type="AlphaFoldDB" id="A0A937X414"/>
<dbReference type="Proteomes" id="UP000703893">
    <property type="component" value="Unassembled WGS sequence"/>
</dbReference>
<reference evidence="2 3" key="1">
    <citation type="submission" date="2019-03" db="EMBL/GenBank/DDBJ databases">
        <title>Lake Tanganyika Metagenome-Assembled Genomes (MAGs).</title>
        <authorList>
            <person name="Tran P."/>
        </authorList>
    </citation>
    <scope>NUCLEOTIDE SEQUENCE [LARGE SCALE GENOMIC DNA]</scope>
    <source>
        <strain evidence="2">K_DeepCast_65m_m2_236</strain>
    </source>
</reference>
<accession>A0A937X414</accession>
<feature type="region of interest" description="Disordered" evidence="1">
    <location>
        <begin position="46"/>
        <end position="72"/>
    </location>
</feature>
<comment type="caution">
    <text evidence="2">The sequence shown here is derived from an EMBL/GenBank/DDBJ whole genome shotgun (WGS) entry which is preliminary data.</text>
</comment>
<evidence type="ECO:0000256" key="1">
    <source>
        <dbReference type="SAM" id="MobiDB-lite"/>
    </source>
</evidence>
<sequence>SFVGHLNERFRGVREAPGPDDQWVKKIVAGEVTPGEVAKHYKDLYRPATTAHEAPGVQDAPSTQNAPSASFR</sequence>
<protein>
    <submittedName>
        <fullName evidence="2">Uncharacterized protein</fullName>
    </submittedName>
</protein>
<name>A0A937X414_9BACT</name>
<proteinExistence type="predicted"/>